<dbReference type="Proteomes" id="UP000255082">
    <property type="component" value="Unassembled WGS sequence"/>
</dbReference>
<gene>
    <name evidence="2" type="ORF">NCTC13184_03500</name>
</gene>
<dbReference type="EMBL" id="UGRU01000001">
    <property type="protein sequence ID" value="SUA44978.1"/>
    <property type="molecule type" value="Genomic_DNA"/>
</dbReference>
<feature type="region of interest" description="Disordered" evidence="1">
    <location>
        <begin position="134"/>
        <end position="164"/>
    </location>
</feature>
<reference evidence="2 3" key="1">
    <citation type="submission" date="2018-06" db="EMBL/GenBank/DDBJ databases">
        <authorList>
            <consortium name="Pathogen Informatics"/>
            <person name="Doyle S."/>
        </authorList>
    </citation>
    <scope>NUCLEOTIDE SEQUENCE [LARGE SCALE GENOMIC DNA]</scope>
    <source>
        <strain evidence="2 3">NCTC13184</strain>
    </source>
</reference>
<sequence length="164" mass="18028">MPELTYLNDFPVEPQMTEQIAQSTTVEHLSETIRGLPAEWTLTIGDHWQGEPSNHARMLDTCTFDKEVPHAPYGLWIDYHLDGSSDPLAEYLPALRSIWKSLGWTLTENVANPGVLKATTPDHFALTAAQTPGTGETMITTTSPCFPETNRGGAGPLPRSIPRS</sequence>
<accession>A0A378WUT1</accession>
<evidence type="ECO:0000256" key="1">
    <source>
        <dbReference type="SAM" id="MobiDB-lite"/>
    </source>
</evidence>
<evidence type="ECO:0000313" key="3">
    <source>
        <dbReference type="Proteomes" id="UP000255082"/>
    </source>
</evidence>
<dbReference type="AlphaFoldDB" id="A0A378WUT1"/>
<proteinExistence type="predicted"/>
<name>A0A378WUT1_9NOCA</name>
<evidence type="ECO:0000313" key="2">
    <source>
        <dbReference type="EMBL" id="SUA44978.1"/>
    </source>
</evidence>
<protein>
    <submittedName>
        <fullName evidence="2">Uncharacterized protein</fullName>
    </submittedName>
</protein>
<organism evidence="2 3">
    <name type="scientific">Nocardia africana</name>
    <dbReference type="NCBI Taxonomy" id="134964"/>
    <lineage>
        <taxon>Bacteria</taxon>
        <taxon>Bacillati</taxon>
        <taxon>Actinomycetota</taxon>
        <taxon>Actinomycetes</taxon>
        <taxon>Mycobacteriales</taxon>
        <taxon>Nocardiaceae</taxon>
        <taxon>Nocardia</taxon>
    </lineage>
</organism>